<gene>
    <name evidence="3" type="ORF">DEU29_11518</name>
</gene>
<dbReference type="GO" id="GO:0005886">
    <property type="term" value="C:plasma membrane"/>
    <property type="evidence" value="ECO:0007669"/>
    <property type="project" value="UniProtKB-SubCell"/>
</dbReference>
<keyword evidence="2" id="KW-0812">Transmembrane</keyword>
<evidence type="ECO:0000256" key="2">
    <source>
        <dbReference type="SAM" id="Phobius"/>
    </source>
</evidence>
<dbReference type="PIRSF" id="PIRSF016789">
    <property type="entry name" value="DUF454"/>
    <property type="match status" value="1"/>
</dbReference>
<dbReference type="InterPro" id="IPR007401">
    <property type="entry name" value="DUF454"/>
</dbReference>
<comment type="subcellular location">
    <subcellularLocation>
        <location evidence="1">Cell inner membrane</location>
        <topology evidence="1">Multi-pass membrane protein</topology>
    </subcellularLocation>
</comment>
<keyword evidence="1" id="KW-0997">Cell inner membrane</keyword>
<keyword evidence="1 2" id="KW-0472">Membrane</keyword>
<accession>A0A4R6P0P0</accession>
<evidence type="ECO:0000313" key="3">
    <source>
        <dbReference type="EMBL" id="TDP30735.1"/>
    </source>
</evidence>
<proteinExistence type="predicted"/>
<dbReference type="EMBL" id="SNXI01000015">
    <property type="protein sequence ID" value="TDP30735.1"/>
    <property type="molecule type" value="Genomic_DNA"/>
</dbReference>
<keyword evidence="2" id="KW-1133">Transmembrane helix</keyword>
<feature type="transmembrane region" description="Helical" evidence="2">
    <location>
        <begin position="76"/>
        <end position="94"/>
    </location>
</feature>
<dbReference type="Pfam" id="PF04304">
    <property type="entry name" value="DUF454"/>
    <property type="match status" value="1"/>
</dbReference>
<feature type="transmembrane region" description="Helical" evidence="2">
    <location>
        <begin position="12"/>
        <end position="42"/>
    </location>
</feature>
<protein>
    <recommendedName>
        <fullName evidence="1">Inner membrane protein</fullName>
    </recommendedName>
</protein>
<dbReference type="PANTHER" id="PTHR35813">
    <property type="entry name" value="INNER MEMBRANE PROTEIN YBAN"/>
    <property type="match status" value="1"/>
</dbReference>
<dbReference type="PANTHER" id="PTHR35813:SF1">
    <property type="entry name" value="INNER MEMBRANE PROTEIN YBAN"/>
    <property type="match status" value="1"/>
</dbReference>
<keyword evidence="4" id="KW-1185">Reference proteome</keyword>
<evidence type="ECO:0000313" key="4">
    <source>
        <dbReference type="Proteomes" id="UP000295531"/>
    </source>
</evidence>
<dbReference type="AlphaFoldDB" id="A0A4R6P0P0"/>
<dbReference type="Proteomes" id="UP000295531">
    <property type="component" value="Unassembled WGS sequence"/>
</dbReference>
<comment type="caution">
    <text evidence="3">The sequence shown here is derived from an EMBL/GenBank/DDBJ whole genome shotgun (WGS) entry which is preliminary data.</text>
</comment>
<name>A0A4R6P0P0_9GAMM</name>
<keyword evidence="1" id="KW-1003">Cell membrane</keyword>
<sequence>MELMTTMFWRCLALVFVAVGFVGLLLPVMPTVPFLIAALWAASKGWPSLEEKLLNHPKYGPDIRAWRETRSIRRNAKWAASLMMLGGYIILWFIPTPPVWAKLTVGAVLLIVGVFIWTRPELFNETSLNNENSDS</sequence>
<evidence type="ECO:0000256" key="1">
    <source>
        <dbReference type="PIRNR" id="PIRNR016789"/>
    </source>
</evidence>
<reference evidence="3 4" key="1">
    <citation type="submission" date="2019-03" db="EMBL/GenBank/DDBJ databases">
        <title>Freshwater and sediment microbial communities from various areas in North America, analyzing microbe dynamics in response to fracking.</title>
        <authorList>
            <person name="Lamendella R."/>
        </authorList>
    </citation>
    <scope>NUCLEOTIDE SEQUENCE [LARGE SCALE GENOMIC DNA]</scope>
    <source>
        <strain evidence="3 4">18_TX</strain>
    </source>
</reference>
<organism evidence="3 4">
    <name type="scientific">Idiomarina aquatica</name>
    <dbReference type="NCBI Taxonomy" id="1327752"/>
    <lineage>
        <taxon>Bacteria</taxon>
        <taxon>Pseudomonadati</taxon>
        <taxon>Pseudomonadota</taxon>
        <taxon>Gammaproteobacteria</taxon>
        <taxon>Alteromonadales</taxon>
        <taxon>Idiomarinaceae</taxon>
        <taxon>Idiomarina</taxon>
    </lineage>
</organism>
<feature type="transmembrane region" description="Helical" evidence="2">
    <location>
        <begin position="100"/>
        <end position="118"/>
    </location>
</feature>